<keyword evidence="2" id="KW-0804">Transcription</keyword>
<accession>A0A7J6V8V8</accession>
<dbReference type="PANTHER" id="PTHR46196">
    <property type="entry name" value="TRANSCRIPTION FACTOR BHLH155-LIKE ISOFORM X1-RELATED"/>
    <property type="match status" value="1"/>
</dbReference>
<sequence length="223" mass="24770">NNARIDDNAASSVSDLVFTYAFVSEASFPSNFVADPFLCQRMMEMTSLRQFLRSLCEDLQWDYAVFWKLRHRSLMLLTWEDGYCNYPKPRQYVEGMSDNVHLGETDGVASFDHEIDVANGSSAGYPLGLAVASMSCALYSFGEGYVGGATSTGKHHLIFADEFDSKLLPEFPDEFHLQFAVGIQTVLLIPVTPHGVVQLGSLQKISLGVQHKTRQIEIQAMAT</sequence>
<dbReference type="OrthoDB" id="778365at2759"/>
<dbReference type="Proteomes" id="UP000554482">
    <property type="component" value="Unassembled WGS sequence"/>
</dbReference>
<evidence type="ECO:0000313" key="4">
    <source>
        <dbReference type="EMBL" id="KAF5181486.1"/>
    </source>
</evidence>
<organism evidence="4 5">
    <name type="scientific">Thalictrum thalictroides</name>
    <name type="common">Rue-anemone</name>
    <name type="synonym">Anemone thalictroides</name>
    <dbReference type="NCBI Taxonomy" id="46969"/>
    <lineage>
        <taxon>Eukaryota</taxon>
        <taxon>Viridiplantae</taxon>
        <taxon>Streptophyta</taxon>
        <taxon>Embryophyta</taxon>
        <taxon>Tracheophyta</taxon>
        <taxon>Spermatophyta</taxon>
        <taxon>Magnoliopsida</taxon>
        <taxon>Ranunculales</taxon>
        <taxon>Ranunculaceae</taxon>
        <taxon>Thalictroideae</taxon>
        <taxon>Thalictrum</taxon>
    </lineage>
</organism>
<reference evidence="4 5" key="1">
    <citation type="submission" date="2020-06" db="EMBL/GenBank/DDBJ databases">
        <title>Transcriptomic and genomic resources for Thalictrum thalictroides and T. hernandezii: Facilitating candidate gene discovery in an emerging model plant lineage.</title>
        <authorList>
            <person name="Arias T."/>
            <person name="Riano-Pachon D.M."/>
            <person name="Di Stilio V.S."/>
        </authorList>
    </citation>
    <scope>NUCLEOTIDE SEQUENCE [LARGE SCALE GENOMIC DNA]</scope>
    <source>
        <strain evidence="5">cv. WT478/WT964</strain>
        <tissue evidence="4">Leaves</tissue>
    </source>
</reference>
<evidence type="ECO:0000259" key="3">
    <source>
        <dbReference type="Pfam" id="PF14215"/>
    </source>
</evidence>
<dbReference type="GO" id="GO:0003700">
    <property type="term" value="F:DNA-binding transcription factor activity"/>
    <property type="evidence" value="ECO:0007669"/>
    <property type="project" value="InterPro"/>
</dbReference>
<keyword evidence="5" id="KW-1185">Reference proteome</keyword>
<dbReference type="InterPro" id="IPR025610">
    <property type="entry name" value="MYC/MYB_N"/>
</dbReference>
<gene>
    <name evidence="4" type="ORF">FRX31_028927</name>
</gene>
<name>A0A7J6V8V8_THATH</name>
<dbReference type="EMBL" id="JABWDY010036127">
    <property type="protein sequence ID" value="KAF5181486.1"/>
    <property type="molecule type" value="Genomic_DNA"/>
</dbReference>
<comment type="caution">
    <text evidence="4">The sequence shown here is derived from an EMBL/GenBank/DDBJ whole genome shotgun (WGS) entry which is preliminary data.</text>
</comment>
<dbReference type="AlphaFoldDB" id="A0A7J6V8V8"/>
<dbReference type="PANTHER" id="PTHR46196:SF3">
    <property type="entry name" value="TRANSCRIPTION FACTOR LHW-LIKE ISOFORM X1"/>
    <property type="match status" value="1"/>
</dbReference>
<dbReference type="Pfam" id="PF14215">
    <property type="entry name" value="bHLH-MYC_N"/>
    <property type="match status" value="1"/>
</dbReference>
<proteinExistence type="predicted"/>
<evidence type="ECO:0000313" key="5">
    <source>
        <dbReference type="Proteomes" id="UP000554482"/>
    </source>
</evidence>
<keyword evidence="1" id="KW-0805">Transcription regulation</keyword>
<protein>
    <submittedName>
        <fullName evidence="4">Transcription factor bhlh</fullName>
    </submittedName>
</protein>
<feature type="non-terminal residue" evidence="4">
    <location>
        <position position="1"/>
    </location>
</feature>
<evidence type="ECO:0000256" key="1">
    <source>
        <dbReference type="ARBA" id="ARBA00023015"/>
    </source>
</evidence>
<evidence type="ECO:0000256" key="2">
    <source>
        <dbReference type="ARBA" id="ARBA00023163"/>
    </source>
</evidence>
<dbReference type="InterPro" id="IPR043561">
    <property type="entry name" value="LHW-like"/>
</dbReference>
<feature type="domain" description="Transcription factor MYC/MYB N-terminal" evidence="3">
    <location>
        <begin position="48"/>
        <end position="206"/>
    </location>
</feature>